<protein>
    <submittedName>
        <fullName evidence="2">Uncharacterized protein</fullName>
    </submittedName>
</protein>
<evidence type="ECO:0000313" key="2">
    <source>
        <dbReference type="EMBL" id="MPC93230.1"/>
    </source>
</evidence>
<comment type="caution">
    <text evidence="2">The sequence shown here is derived from an EMBL/GenBank/DDBJ whole genome shotgun (WGS) entry which is preliminary data.</text>
</comment>
<proteinExistence type="predicted"/>
<evidence type="ECO:0000256" key="1">
    <source>
        <dbReference type="SAM" id="MobiDB-lite"/>
    </source>
</evidence>
<gene>
    <name evidence="2" type="ORF">E2C01_088353</name>
</gene>
<dbReference type="Proteomes" id="UP000324222">
    <property type="component" value="Unassembled WGS sequence"/>
</dbReference>
<dbReference type="EMBL" id="VSRR010094097">
    <property type="protein sequence ID" value="MPC93230.1"/>
    <property type="molecule type" value="Genomic_DNA"/>
</dbReference>
<reference evidence="2 3" key="1">
    <citation type="submission" date="2019-05" db="EMBL/GenBank/DDBJ databases">
        <title>Another draft genome of Portunus trituberculatus and its Hox gene families provides insights of decapod evolution.</title>
        <authorList>
            <person name="Jeong J.-H."/>
            <person name="Song I."/>
            <person name="Kim S."/>
            <person name="Choi T."/>
            <person name="Kim D."/>
            <person name="Ryu S."/>
            <person name="Kim W."/>
        </authorList>
    </citation>
    <scope>NUCLEOTIDE SEQUENCE [LARGE SCALE GENOMIC DNA]</scope>
    <source>
        <tissue evidence="2">Muscle</tissue>
    </source>
</reference>
<dbReference type="AlphaFoldDB" id="A0A5B7J900"/>
<organism evidence="2 3">
    <name type="scientific">Portunus trituberculatus</name>
    <name type="common">Swimming crab</name>
    <name type="synonym">Neptunus trituberculatus</name>
    <dbReference type="NCBI Taxonomy" id="210409"/>
    <lineage>
        <taxon>Eukaryota</taxon>
        <taxon>Metazoa</taxon>
        <taxon>Ecdysozoa</taxon>
        <taxon>Arthropoda</taxon>
        <taxon>Crustacea</taxon>
        <taxon>Multicrustacea</taxon>
        <taxon>Malacostraca</taxon>
        <taxon>Eumalacostraca</taxon>
        <taxon>Eucarida</taxon>
        <taxon>Decapoda</taxon>
        <taxon>Pleocyemata</taxon>
        <taxon>Brachyura</taxon>
        <taxon>Eubrachyura</taxon>
        <taxon>Portunoidea</taxon>
        <taxon>Portunidae</taxon>
        <taxon>Portuninae</taxon>
        <taxon>Portunus</taxon>
    </lineage>
</organism>
<sequence>MIHERCGGEMIGGRDATQKCQNIVLVSAGRGGRGLPVYGGRVDGDSCGIGVGGRAWQEEPDGAHMLTGKSCHRKTRDESAR</sequence>
<accession>A0A5B7J900</accession>
<evidence type="ECO:0000313" key="3">
    <source>
        <dbReference type="Proteomes" id="UP000324222"/>
    </source>
</evidence>
<name>A0A5B7J900_PORTR</name>
<feature type="region of interest" description="Disordered" evidence="1">
    <location>
        <begin position="61"/>
        <end position="81"/>
    </location>
</feature>
<keyword evidence="3" id="KW-1185">Reference proteome</keyword>